<comment type="caution">
    <text evidence="2">The sequence shown here is derived from an EMBL/GenBank/DDBJ whole genome shotgun (WGS) entry which is preliminary data.</text>
</comment>
<organism evidence="2 3">
    <name type="scientific">Rhodopseudomonas palustris</name>
    <dbReference type="NCBI Taxonomy" id="1076"/>
    <lineage>
        <taxon>Bacteria</taxon>
        <taxon>Pseudomonadati</taxon>
        <taxon>Pseudomonadota</taxon>
        <taxon>Alphaproteobacteria</taxon>
        <taxon>Hyphomicrobiales</taxon>
        <taxon>Nitrobacteraceae</taxon>
        <taxon>Rhodopseudomonas</taxon>
    </lineage>
</organism>
<accession>A0A418VI17</accession>
<reference evidence="2 3" key="1">
    <citation type="submission" date="2018-09" db="EMBL/GenBank/DDBJ databases">
        <title>Draft genome sequence of Rhodopseudomonas palustris 2.1.18.</title>
        <authorList>
            <person name="Robertson S.L."/>
            <person name="Meyer T.E."/>
            <person name="Kyndt J.A."/>
        </authorList>
    </citation>
    <scope>NUCLEOTIDE SEQUENCE [LARGE SCALE GENOMIC DNA]</scope>
    <source>
        <strain evidence="2 3">2.1.18</strain>
    </source>
</reference>
<evidence type="ECO:0000259" key="1">
    <source>
        <dbReference type="PROSITE" id="PS50995"/>
    </source>
</evidence>
<protein>
    <submittedName>
        <fullName evidence="2">MarR family transcriptional regulator</fullName>
    </submittedName>
</protein>
<dbReference type="Proteomes" id="UP000285523">
    <property type="component" value="Unassembled WGS sequence"/>
</dbReference>
<feature type="domain" description="HTH marR-type" evidence="1">
    <location>
        <begin position="21"/>
        <end position="156"/>
    </location>
</feature>
<dbReference type="AlphaFoldDB" id="A0A418VI17"/>
<dbReference type="EMBL" id="QYYD01000007">
    <property type="protein sequence ID" value="RJF75790.1"/>
    <property type="molecule type" value="Genomic_DNA"/>
</dbReference>
<dbReference type="PANTHER" id="PTHR33164:SF101">
    <property type="entry name" value="TRANSCRIPTIONAL REPRESSOR MPRA"/>
    <property type="match status" value="1"/>
</dbReference>
<dbReference type="PROSITE" id="PS50995">
    <property type="entry name" value="HTH_MARR_2"/>
    <property type="match status" value="1"/>
</dbReference>
<dbReference type="SUPFAM" id="SSF46785">
    <property type="entry name" value="Winged helix' DNA-binding domain"/>
    <property type="match status" value="1"/>
</dbReference>
<dbReference type="RefSeq" id="WP_119856119.1">
    <property type="nucleotide sequence ID" value="NZ_QYYD01000007.1"/>
</dbReference>
<proteinExistence type="predicted"/>
<dbReference type="InterPro" id="IPR036390">
    <property type="entry name" value="WH_DNA-bd_sf"/>
</dbReference>
<evidence type="ECO:0000313" key="3">
    <source>
        <dbReference type="Proteomes" id="UP000285523"/>
    </source>
</evidence>
<dbReference type="InterPro" id="IPR039422">
    <property type="entry name" value="MarR/SlyA-like"/>
</dbReference>
<gene>
    <name evidence="2" type="ORF">D4Q52_08520</name>
</gene>
<dbReference type="InterPro" id="IPR000835">
    <property type="entry name" value="HTH_MarR-typ"/>
</dbReference>
<name>A0A418VI17_RHOPL</name>
<dbReference type="OrthoDB" id="8264636at2"/>
<dbReference type="Pfam" id="PF01047">
    <property type="entry name" value="MarR"/>
    <property type="match status" value="1"/>
</dbReference>
<dbReference type="PANTHER" id="PTHR33164">
    <property type="entry name" value="TRANSCRIPTIONAL REGULATOR, MARR FAMILY"/>
    <property type="match status" value="1"/>
</dbReference>
<dbReference type="Gene3D" id="1.10.10.10">
    <property type="entry name" value="Winged helix-like DNA-binding domain superfamily/Winged helix DNA-binding domain"/>
    <property type="match status" value="1"/>
</dbReference>
<dbReference type="InterPro" id="IPR036388">
    <property type="entry name" value="WH-like_DNA-bd_sf"/>
</dbReference>
<evidence type="ECO:0000313" key="2">
    <source>
        <dbReference type="EMBL" id="RJF75790.1"/>
    </source>
</evidence>
<dbReference type="SMART" id="SM00347">
    <property type="entry name" value="HTH_MARR"/>
    <property type="match status" value="1"/>
</dbReference>
<sequence>MPRKAKLGLAVRSSAVDAVTAREFSTIIGSLAVHLDEIRHYRAGSLGISGPQFAILTTIQRLDEGDGVSVRHVAGALHVDSSFITTQSKLLEKKGLLGRQADEADARVVKLFLTDKAKKQIAGLAAGERALNAFIFAGLTNDAVAELTDQLTELSGQLEKACLKIAGGF</sequence>
<dbReference type="GO" id="GO:0006950">
    <property type="term" value="P:response to stress"/>
    <property type="evidence" value="ECO:0007669"/>
    <property type="project" value="TreeGrafter"/>
</dbReference>
<dbReference type="GO" id="GO:0003700">
    <property type="term" value="F:DNA-binding transcription factor activity"/>
    <property type="evidence" value="ECO:0007669"/>
    <property type="project" value="InterPro"/>
</dbReference>